<evidence type="ECO:0000256" key="9">
    <source>
        <dbReference type="ARBA" id="ARBA00023052"/>
    </source>
</evidence>
<evidence type="ECO:0000259" key="15">
    <source>
        <dbReference type="Pfam" id="PF02776"/>
    </source>
</evidence>
<keyword evidence="8 11" id="KW-0460">Magnesium</keyword>
<organism evidence="16 17">
    <name type="scientific">Listeria grayi</name>
    <name type="common">Listeria murrayi</name>
    <dbReference type="NCBI Taxonomy" id="1641"/>
    <lineage>
        <taxon>Bacteria</taxon>
        <taxon>Bacillati</taxon>
        <taxon>Bacillota</taxon>
        <taxon>Bacilli</taxon>
        <taxon>Bacillales</taxon>
        <taxon>Listeriaceae</taxon>
        <taxon>Listeria</taxon>
    </lineage>
</organism>
<dbReference type="Gene3D" id="3.40.50.1220">
    <property type="entry name" value="TPP-binding domain"/>
    <property type="match status" value="1"/>
</dbReference>
<dbReference type="RefSeq" id="WP_003758994.1">
    <property type="nucleotide sequence ID" value="NZ_CABKNG010000002.1"/>
</dbReference>
<dbReference type="CDD" id="cd02005">
    <property type="entry name" value="TPP_PDC_IPDC"/>
    <property type="match status" value="1"/>
</dbReference>
<evidence type="ECO:0000256" key="11">
    <source>
        <dbReference type="PIRSR" id="PIRSR036565-2"/>
    </source>
</evidence>
<evidence type="ECO:0000256" key="3">
    <source>
        <dbReference type="ARBA" id="ARBA00002938"/>
    </source>
</evidence>
<comment type="cofactor">
    <cofactor evidence="1">
        <name>a metal cation</name>
        <dbReference type="ChEBI" id="CHEBI:25213"/>
    </cofactor>
</comment>
<dbReference type="SUPFAM" id="SSF52518">
    <property type="entry name" value="Thiamin diphosphate-binding fold (THDP-binding)"/>
    <property type="match status" value="2"/>
</dbReference>
<dbReference type="GO" id="GO:0004737">
    <property type="term" value="F:pyruvate decarboxylase activity"/>
    <property type="evidence" value="ECO:0007669"/>
    <property type="project" value="TreeGrafter"/>
</dbReference>
<dbReference type="CDD" id="cd07038">
    <property type="entry name" value="TPP_PYR_PDC_IPDC_like"/>
    <property type="match status" value="1"/>
</dbReference>
<keyword evidence="9 12" id="KW-0786">Thiamine pyrophosphate</keyword>
<keyword evidence="16" id="KW-0670">Pyruvate</keyword>
<evidence type="ECO:0000256" key="10">
    <source>
        <dbReference type="ARBA" id="ARBA00023239"/>
    </source>
</evidence>
<dbReference type="Pfam" id="PF02775">
    <property type="entry name" value="TPP_enzyme_C"/>
    <property type="match status" value="1"/>
</dbReference>
<dbReference type="FunFam" id="3.40.50.970:FF:000024">
    <property type="entry name" value="Pyruvate decarboxylase isozyme"/>
    <property type="match status" value="1"/>
</dbReference>
<evidence type="ECO:0000259" key="14">
    <source>
        <dbReference type="Pfam" id="PF02775"/>
    </source>
</evidence>
<keyword evidence="7" id="KW-0210">Decarboxylase</keyword>
<dbReference type="PANTHER" id="PTHR43452">
    <property type="entry name" value="PYRUVATE DECARBOXYLASE"/>
    <property type="match status" value="1"/>
</dbReference>
<keyword evidence="10 16" id="KW-0456">Lyase</keyword>
<feature type="binding site" evidence="11">
    <location>
        <position position="459"/>
    </location>
    <ligand>
        <name>Mg(2+)</name>
        <dbReference type="ChEBI" id="CHEBI:18420"/>
    </ligand>
</feature>
<keyword evidence="6 11" id="KW-0479">Metal-binding</keyword>
<dbReference type="Gene3D" id="3.40.50.970">
    <property type="match status" value="2"/>
</dbReference>
<dbReference type="InterPro" id="IPR029061">
    <property type="entry name" value="THDP-binding"/>
</dbReference>
<proteinExistence type="inferred from homology"/>
<gene>
    <name evidence="16" type="primary">ipdC</name>
    <name evidence="16" type="ORF">NCTC10815_01683</name>
</gene>
<evidence type="ECO:0000256" key="6">
    <source>
        <dbReference type="ARBA" id="ARBA00022723"/>
    </source>
</evidence>
<comment type="cofactor">
    <cofactor evidence="2">
        <name>thiamine diphosphate</name>
        <dbReference type="ChEBI" id="CHEBI:58937"/>
    </cofactor>
</comment>
<feature type="domain" description="Thiamine pyrophosphate enzyme TPP-binding" evidence="14">
    <location>
        <begin position="389"/>
        <end position="507"/>
    </location>
</feature>
<dbReference type="PANTHER" id="PTHR43452:SF30">
    <property type="entry name" value="PYRUVATE DECARBOXYLASE ISOZYME 1-RELATED"/>
    <property type="match status" value="1"/>
</dbReference>
<dbReference type="InterPro" id="IPR012110">
    <property type="entry name" value="PDC/IPDC-like"/>
</dbReference>
<dbReference type="OrthoDB" id="4494979at2"/>
<dbReference type="Proteomes" id="UP000254879">
    <property type="component" value="Unassembled WGS sequence"/>
</dbReference>
<dbReference type="Pfam" id="PF02776">
    <property type="entry name" value="TPP_enzyme_N"/>
    <property type="match status" value="1"/>
</dbReference>
<feature type="domain" description="Thiamine pyrophosphate enzyme central" evidence="13">
    <location>
        <begin position="197"/>
        <end position="296"/>
    </location>
</feature>
<dbReference type="InterPro" id="IPR011766">
    <property type="entry name" value="TPP_enzyme_TPP-bd"/>
</dbReference>
<evidence type="ECO:0000256" key="1">
    <source>
        <dbReference type="ARBA" id="ARBA00001920"/>
    </source>
</evidence>
<dbReference type="InterPro" id="IPR047213">
    <property type="entry name" value="TPP_PYR_PDC_IPDC-like"/>
</dbReference>
<feature type="binding site" evidence="11">
    <location>
        <position position="457"/>
    </location>
    <ligand>
        <name>Mg(2+)</name>
        <dbReference type="ChEBI" id="CHEBI:18420"/>
    </ligand>
</feature>
<accession>A0A378MDG0</accession>
<dbReference type="PIRSF" id="PIRSF036565">
    <property type="entry name" value="Pyruvt_ip_decrb"/>
    <property type="match status" value="1"/>
</dbReference>
<dbReference type="InterPro" id="IPR012001">
    <property type="entry name" value="Thiamin_PyroP_enz_TPP-bd_dom"/>
</dbReference>
<evidence type="ECO:0000256" key="8">
    <source>
        <dbReference type="ARBA" id="ARBA00022842"/>
    </source>
</evidence>
<feature type="binding site" evidence="11">
    <location>
        <position position="430"/>
    </location>
    <ligand>
        <name>Mg(2+)</name>
        <dbReference type="ChEBI" id="CHEBI:18420"/>
    </ligand>
</feature>
<dbReference type="SUPFAM" id="SSF52467">
    <property type="entry name" value="DHS-like NAD/FAD-binding domain"/>
    <property type="match status" value="1"/>
</dbReference>
<comment type="similarity">
    <text evidence="4 12">Belongs to the TPP enzyme family.</text>
</comment>
<dbReference type="Pfam" id="PF00205">
    <property type="entry name" value="TPP_enzyme_M"/>
    <property type="match status" value="1"/>
</dbReference>
<evidence type="ECO:0000256" key="2">
    <source>
        <dbReference type="ARBA" id="ARBA00001964"/>
    </source>
</evidence>
<protein>
    <recommendedName>
        <fullName evidence="5">Alpha-keto-acid decarboxylase</fullName>
    </recommendedName>
</protein>
<comment type="function">
    <text evidence="3">Decarboxylates branched-chain and aromatic alpha-keto acids to aldehydes.</text>
</comment>
<dbReference type="AlphaFoldDB" id="A0A378MDG0"/>
<feature type="domain" description="Thiamine pyrophosphate enzyme N-terminal TPP-binding" evidence="15">
    <location>
        <begin position="3"/>
        <end position="106"/>
    </location>
</feature>
<evidence type="ECO:0000313" key="16">
    <source>
        <dbReference type="EMBL" id="STY44341.1"/>
    </source>
</evidence>
<name>A0A378MDG0_LISGR</name>
<dbReference type="GO" id="GO:0030976">
    <property type="term" value="F:thiamine pyrophosphate binding"/>
    <property type="evidence" value="ECO:0007669"/>
    <property type="project" value="InterPro"/>
</dbReference>
<evidence type="ECO:0000256" key="12">
    <source>
        <dbReference type="RuleBase" id="RU362132"/>
    </source>
</evidence>
<dbReference type="EMBL" id="UGPG01000001">
    <property type="protein sequence ID" value="STY44341.1"/>
    <property type="molecule type" value="Genomic_DNA"/>
</dbReference>
<dbReference type="InterPro" id="IPR029035">
    <property type="entry name" value="DHS-like_NAD/FAD-binding_dom"/>
</dbReference>
<dbReference type="GO" id="GO:0000287">
    <property type="term" value="F:magnesium ion binding"/>
    <property type="evidence" value="ECO:0007669"/>
    <property type="project" value="InterPro"/>
</dbReference>
<dbReference type="GO" id="GO:0000949">
    <property type="term" value="P:aromatic amino acid family catabolic process to alcohol via Ehrlich pathway"/>
    <property type="evidence" value="ECO:0007669"/>
    <property type="project" value="TreeGrafter"/>
</dbReference>
<dbReference type="GO" id="GO:0005829">
    <property type="term" value="C:cytosol"/>
    <property type="evidence" value="ECO:0007669"/>
    <property type="project" value="TreeGrafter"/>
</dbReference>
<reference evidence="16 17" key="1">
    <citation type="submission" date="2018-06" db="EMBL/GenBank/DDBJ databases">
        <authorList>
            <consortium name="Pathogen Informatics"/>
            <person name="Doyle S."/>
        </authorList>
    </citation>
    <scope>NUCLEOTIDE SEQUENCE [LARGE SCALE GENOMIC DNA]</scope>
    <source>
        <strain evidence="17">NCTC 10815</strain>
    </source>
</reference>
<sequence>MYTVGQYLVDRLEEIGIDKVFGVPGDYNLTFLDYIQNHEGLSWQGNTNELNAAYAADGYARERGVSALVTTFGVGELSAINGTAGSFAEQVPVIHIVGSPTMNVQSNKKLVHHSLGMGNFHNFSEMAKEVTAATTMLTEENAASEIDRVLETALLEKRPVYINLPIDIAHKAIVKPAKALQTEKSSGEREAQLAEIILSHLEKAAQPIVIAGHEIARFQIRERFENWINQTKLPVTNLAYGKGSFNEENEHFIGTYYPAFSDKNVLDYVDNSDFVLHFGGKIIDNSTSSFSQGFKTENTLTAANDIIMLPDGSTYSGISLNGLLAELEKLNFTFADTAAKQAELAVFEPQAETPLKQDRFHQAVMNFLQADDVLVTEQGTSSFGLMLAPLKKGMNLISQTLWGSIGYTLPAMIGSQIAAPERRHILSIGDGSFQLTAQEMSTIFREKLTPVIFIINNDGYTVERAIHGEDESYNDIPTWNLQLVAETFGGDAETVDTHNVFTETDFANTLAAIDATPQKAHVVEVHMEQMDMPESLRQIGLALSKQNS</sequence>
<evidence type="ECO:0000256" key="5">
    <source>
        <dbReference type="ARBA" id="ARBA00020054"/>
    </source>
</evidence>
<comment type="cofactor">
    <cofactor evidence="11">
        <name>Mg(2+)</name>
        <dbReference type="ChEBI" id="CHEBI:18420"/>
    </cofactor>
    <text evidence="11">Binds 1 Mg(2+) per subunit.</text>
</comment>
<dbReference type="FunFam" id="3.40.50.970:FF:000019">
    <property type="entry name" value="Pyruvate decarboxylase isozyme"/>
    <property type="match status" value="1"/>
</dbReference>
<evidence type="ECO:0000256" key="7">
    <source>
        <dbReference type="ARBA" id="ARBA00022793"/>
    </source>
</evidence>
<dbReference type="InterPro" id="IPR012000">
    <property type="entry name" value="Thiamin_PyroP_enz_cen_dom"/>
</dbReference>
<dbReference type="InterPro" id="IPR047214">
    <property type="entry name" value="TPP_PDC_IPDC"/>
</dbReference>
<evidence type="ECO:0000256" key="4">
    <source>
        <dbReference type="ARBA" id="ARBA00007812"/>
    </source>
</evidence>
<evidence type="ECO:0000259" key="13">
    <source>
        <dbReference type="Pfam" id="PF00205"/>
    </source>
</evidence>
<evidence type="ECO:0000313" key="17">
    <source>
        <dbReference type="Proteomes" id="UP000254879"/>
    </source>
</evidence>